<dbReference type="Gene3D" id="1.10.443.10">
    <property type="entry name" value="Intergrase catalytic core"/>
    <property type="match status" value="1"/>
</dbReference>
<dbReference type="Pfam" id="PF13102">
    <property type="entry name" value="Phage_int_SAM_5"/>
    <property type="match status" value="1"/>
</dbReference>
<dbReference type="InterPro" id="IPR025269">
    <property type="entry name" value="SAM-like_dom"/>
</dbReference>
<reference evidence="5" key="1">
    <citation type="submission" date="2023-10" db="EMBL/GenBank/DDBJ databases">
        <title>Genome Sequence of the Bacteria from From Gut Wall in Crohn's Disease.</title>
        <authorList>
            <person name="Rodriguez-Palacios A."/>
        </authorList>
    </citation>
    <scope>NUCLEOTIDE SEQUENCE</scope>
    <source>
        <strain evidence="5">CavFT-hAR58</strain>
    </source>
</reference>
<name>A0AAE4LPJ7_9BACT</name>
<evidence type="ECO:0000259" key="4">
    <source>
        <dbReference type="PROSITE" id="PS51898"/>
    </source>
</evidence>
<dbReference type="Gene3D" id="1.10.150.130">
    <property type="match status" value="1"/>
</dbReference>
<dbReference type="GO" id="GO:0003677">
    <property type="term" value="F:DNA binding"/>
    <property type="evidence" value="ECO:0007669"/>
    <property type="project" value="UniProtKB-KW"/>
</dbReference>
<dbReference type="InterPro" id="IPR011010">
    <property type="entry name" value="DNA_brk_join_enz"/>
</dbReference>
<proteinExistence type="inferred from homology"/>
<keyword evidence="2" id="KW-0238">DNA-binding</keyword>
<dbReference type="PROSITE" id="PS51898">
    <property type="entry name" value="TYR_RECOMBINASE"/>
    <property type="match status" value="1"/>
</dbReference>
<dbReference type="PANTHER" id="PTHR30349">
    <property type="entry name" value="PHAGE INTEGRASE-RELATED"/>
    <property type="match status" value="1"/>
</dbReference>
<dbReference type="EMBL" id="JAWDES010000006">
    <property type="protein sequence ID" value="MDU0261533.1"/>
    <property type="molecule type" value="Genomic_DNA"/>
</dbReference>
<gene>
    <name evidence="5" type="ORF">RVH17_15695</name>
</gene>
<dbReference type="AlphaFoldDB" id="A0AAE4LPJ7"/>
<evidence type="ECO:0000256" key="1">
    <source>
        <dbReference type="ARBA" id="ARBA00008857"/>
    </source>
</evidence>
<dbReference type="CDD" id="cd01185">
    <property type="entry name" value="INTN1_C_like"/>
    <property type="match status" value="1"/>
</dbReference>
<evidence type="ECO:0000256" key="3">
    <source>
        <dbReference type="ARBA" id="ARBA00023172"/>
    </source>
</evidence>
<dbReference type="InterPro" id="IPR002104">
    <property type="entry name" value="Integrase_catalytic"/>
</dbReference>
<dbReference type="Pfam" id="PF00589">
    <property type="entry name" value="Phage_integrase"/>
    <property type="match status" value="1"/>
</dbReference>
<organism evidence="5 6">
    <name type="scientific">Alistipes finegoldii</name>
    <dbReference type="NCBI Taxonomy" id="214856"/>
    <lineage>
        <taxon>Bacteria</taxon>
        <taxon>Pseudomonadati</taxon>
        <taxon>Bacteroidota</taxon>
        <taxon>Bacteroidia</taxon>
        <taxon>Bacteroidales</taxon>
        <taxon>Rikenellaceae</taxon>
        <taxon>Alistipes</taxon>
    </lineage>
</organism>
<evidence type="ECO:0000313" key="6">
    <source>
        <dbReference type="Proteomes" id="UP001181347"/>
    </source>
</evidence>
<dbReference type="InterPro" id="IPR010998">
    <property type="entry name" value="Integrase_recombinase_N"/>
</dbReference>
<dbReference type="RefSeq" id="WP_237958952.1">
    <property type="nucleotide sequence ID" value="NZ_CAUFGI010000015.1"/>
</dbReference>
<dbReference type="PANTHER" id="PTHR30349:SF64">
    <property type="entry name" value="PROPHAGE INTEGRASE INTD-RELATED"/>
    <property type="match status" value="1"/>
</dbReference>
<accession>A0AAE4LPJ7</accession>
<dbReference type="GO" id="GO:0015074">
    <property type="term" value="P:DNA integration"/>
    <property type="evidence" value="ECO:0007669"/>
    <property type="project" value="InterPro"/>
</dbReference>
<evidence type="ECO:0000256" key="2">
    <source>
        <dbReference type="ARBA" id="ARBA00023125"/>
    </source>
</evidence>
<comment type="caution">
    <text evidence="5">The sequence shown here is derived from an EMBL/GenBank/DDBJ whole genome shotgun (WGS) entry which is preliminary data.</text>
</comment>
<comment type="similarity">
    <text evidence="1">Belongs to the 'phage' integrase family.</text>
</comment>
<dbReference type="InterPro" id="IPR013762">
    <property type="entry name" value="Integrase-like_cat_sf"/>
</dbReference>
<dbReference type="SUPFAM" id="SSF56349">
    <property type="entry name" value="DNA breaking-rejoining enzymes"/>
    <property type="match status" value="1"/>
</dbReference>
<dbReference type="Proteomes" id="UP001181347">
    <property type="component" value="Unassembled WGS sequence"/>
</dbReference>
<feature type="domain" description="Tyr recombinase" evidence="4">
    <location>
        <begin position="245"/>
        <end position="421"/>
    </location>
</feature>
<sequence>MITFTVTNKHRPKATIVMLVSLYGKQYKKSIGIGVPVKYWNDSKKRARTTADFKEGNEINDEIDRWEEIGKRTVKYFTDSRISPAAKEFADKIAELTATNEEASDAEKRFFTDYLEKIYIPRYSIAREKLTVVKYTQALHKLRDFEKDTRHHLQISEIDIDFYNRFQHWFYEQGYSRNYFGNIIKIVKQVYRESRVCDRLHNEHGTDHRDFIAPKDSVDNVYLDQKELEKIYTLDIPSAVQKDAACNKAQEGENIPRKIAALSRARGLFLIGCYTGLRVSDFSRLSAAHIGRHITIKTHKTGIPVVIPIHPVVREIIESGFDLTNTISDQKRNEQIKELCRLAGITEDVLINKNEGGKNVEKIIPKYKLVSSHTARRSFATNAYKAGVPTIAIMKITGHTKESTFLKYIKVSAQENAEMLSRHPFFMQETEQYNG</sequence>
<dbReference type="InterPro" id="IPR050090">
    <property type="entry name" value="Tyrosine_recombinase_XerCD"/>
</dbReference>
<evidence type="ECO:0000313" key="5">
    <source>
        <dbReference type="EMBL" id="MDU0261533.1"/>
    </source>
</evidence>
<protein>
    <submittedName>
        <fullName evidence="5">Tyrosine-type recombinase/integrase</fullName>
    </submittedName>
</protein>
<keyword evidence="3" id="KW-0233">DNA recombination</keyword>
<dbReference type="GO" id="GO:0006310">
    <property type="term" value="P:DNA recombination"/>
    <property type="evidence" value="ECO:0007669"/>
    <property type="project" value="UniProtKB-KW"/>
</dbReference>